<dbReference type="Proteomes" id="UP001165042">
    <property type="component" value="Unassembled WGS sequence"/>
</dbReference>
<protein>
    <submittedName>
        <fullName evidence="1">Uncharacterized protein</fullName>
    </submittedName>
</protein>
<name>A0A9W6QQY2_9PSEU</name>
<dbReference type="RefSeq" id="WP_285611532.1">
    <property type="nucleotide sequence ID" value="NZ_BSSD01000006.1"/>
</dbReference>
<keyword evidence="2" id="KW-1185">Reference proteome</keyword>
<gene>
    <name evidence="1" type="ORF">Aglo03_39760</name>
</gene>
<comment type="caution">
    <text evidence="1">The sequence shown here is derived from an EMBL/GenBank/DDBJ whole genome shotgun (WGS) entry which is preliminary data.</text>
</comment>
<evidence type="ECO:0000313" key="1">
    <source>
        <dbReference type="EMBL" id="GLW93160.1"/>
    </source>
</evidence>
<dbReference type="AlphaFoldDB" id="A0A9W6QQY2"/>
<sequence>MQRWVAAAGWTARVWRFGTVRAGASPGSSVGNLDVVSQDATGVRFRGWARDPDTSAPIAVHAYVTPEHGVATTANLDRPDVGAVHTASGSTHGFEVTRGGIVPGTYLACAYGINAPGSAGGNRLLGCKSVTIS</sequence>
<evidence type="ECO:0000313" key="2">
    <source>
        <dbReference type="Proteomes" id="UP001165042"/>
    </source>
</evidence>
<reference evidence="1" key="1">
    <citation type="submission" date="2023-02" db="EMBL/GenBank/DDBJ databases">
        <title>Actinokineospora globicatena NBRC 15670.</title>
        <authorList>
            <person name="Ichikawa N."/>
            <person name="Sato H."/>
            <person name="Tonouchi N."/>
        </authorList>
    </citation>
    <scope>NUCLEOTIDE SEQUENCE</scope>
    <source>
        <strain evidence="1">NBRC 15670</strain>
    </source>
</reference>
<organism evidence="1 2">
    <name type="scientific">Actinokineospora globicatena</name>
    <dbReference type="NCBI Taxonomy" id="103729"/>
    <lineage>
        <taxon>Bacteria</taxon>
        <taxon>Bacillati</taxon>
        <taxon>Actinomycetota</taxon>
        <taxon>Actinomycetes</taxon>
        <taxon>Pseudonocardiales</taxon>
        <taxon>Pseudonocardiaceae</taxon>
        <taxon>Actinokineospora</taxon>
    </lineage>
</organism>
<accession>A0A9W6QQY2</accession>
<proteinExistence type="predicted"/>
<dbReference type="EMBL" id="BSSD01000006">
    <property type="protein sequence ID" value="GLW93160.1"/>
    <property type="molecule type" value="Genomic_DNA"/>
</dbReference>